<dbReference type="InterPro" id="IPR034660">
    <property type="entry name" value="DinB/YfiT-like"/>
</dbReference>
<keyword evidence="2" id="KW-0413">Isomerase</keyword>
<dbReference type="SUPFAM" id="SSF109854">
    <property type="entry name" value="DinB/YfiT-like putative metalloenzymes"/>
    <property type="match status" value="1"/>
</dbReference>
<dbReference type="EMBL" id="JAERRB010000002">
    <property type="protein sequence ID" value="MBL0741327.1"/>
    <property type="molecule type" value="Genomic_DNA"/>
</dbReference>
<proteinExistence type="predicted"/>
<evidence type="ECO:0000313" key="2">
    <source>
        <dbReference type="EMBL" id="MBL0741327.1"/>
    </source>
</evidence>
<reference evidence="2 3" key="1">
    <citation type="submission" date="2021-01" db="EMBL/GenBank/DDBJ databases">
        <title>Chryseolinea sp. Jin1 Genome sequencing and assembly.</title>
        <authorList>
            <person name="Kim I."/>
        </authorList>
    </citation>
    <scope>NUCLEOTIDE SEQUENCE [LARGE SCALE GENOMIC DNA]</scope>
    <source>
        <strain evidence="2 3">Jin1</strain>
    </source>
</reference>
<dbReference type="InterPro" id="IPR024344">
    <property type="entry name" value="MDMPI_metal-binding"/>
</dbReference>
<dbReference type="Proteomes" id="UP000613030">
    <property type="component" value="Unassembled WGS sequence"/>
</dbReference>
<dbReference type="GO" id="GO:0016853">
    <property type="term" value="F:isomerase activity"/>
    <property type="evidence" value="ECO:0007669"/>
    <property type="project" value="UniProtKB-KW"/>
</dbReference>
<evidence type="ECO:0000259" key="1">
    <source>
        <dbReference type="Pfam" id="PF11716"/>
    </source>
</evidence>
<accession>A0ABS1KQ47</accession>
<organism evidence="2 3">
    <name type="scientific">Chryseolinea lacunae</name>
    <dbReference type="NCBI Taxonomy" id="2801331"/>
    <lineage>
        <taxon>Bacteria</taxon>
        <taxon>Pseudomonadati</taxon>
        <taxon>Bacteroidota</taxon>
        <taxon>Cytophagia</taxon>
        <taxon>Cytophagales</taxon>
        <taxon>Fulvivirgaceae</taxon>
        <taxon>Chryseolinea</taxon>
    </lineage>
</organism>
<protein>
    <submittedName>
        <fullName evidence="2">Maleylpyruvate isomerase N-terminal domain-containing protein</fullName>
    </submittedName>
</protein>
<name>A0ABS1KQ47_9BACT</name>
<keyword evidence="3" id="KW-1185">Reference proteome</keyword>
<comment type="caution">
    <text evidence="2">The sequence shown here is derived from an EMBL/GenBank/DDBJ whole genome shotgun (WGS) entry which is preliminary data.</text>
</comment>
<sequence>MKVPIPTLHLFPLLDQKLIELLRSLSPTEWQQHTRAKLWTVKDIAAHLLDGNLRTLAMSRDRYFGEAPPEQNTYPVLVKYLNQLNADWVRAAKRVSPIVLIELLESTGKAYAEHLQTLDPFGEAIFSVGWAGEERSFNWFHIAREYTEKWHHQQQIREAVNKPGIASKELYYPVLDTFVQALPHHYRDVIAPLGAGLKVNITGEAGGSWFLLRENQHWRITKESVPHHAEVILDDDTAWKLFTKGLSSAEAHHHVVLKGDAALVNPFLSLVAVMA</sequence>
<dbReference type="Pfam" id="PF11716">
    <property type="entry name" value="MDMPI_N"/>
    <property type="match status" value="1"/>
</dbReference>
<gene>
    <name evidence="2" type="ORF">JI741_08850</name>
</gene>
<evidence type="ECO:0000313" key="3">
    <source>
        <dbReference type="Proteomes" id="UP000613030"/>
    </source>
</evidence>
<feature type="domain" description="Mycothiol-dependent maleylpyruvate isomerase metal-binding" evidence="1">
    <location>
        <begin position="15"/>
        <end position="156"/>
    </location>
</feature>
<dbReference type="Gene3D" id="1.20.120.450">
    <property type="entry name" value="dinb family like domain"/>
    <property type="match status" value="1"/>
</dbReference>
<dbReference type="RefSeq" id="WP_202008679.1">
    <property type="nucleotide sequence ID" value="NZ_JAERRB010000002.1"/>
</dbReference>